<keyword evidence="4 7" id="KW-0378">Hydrolase</keyword>
<sequence>MATKIVSLMVFISFSSSIFSTAQSKNGCGNIKWWCNTTPHPEPCKYFMSHSHQRFAPDHKSDFRRMLVQVAMDRALHGQRQVLRSGSNCVNKWQKGALNDCLKLYEDTVYQLNQTLQGLHGNQSCSDFDAQTWLSTAFTNLETCQDSAKDLNVTNFIFPLMSNNVSELISNSLAINDGLMEGTSYRGGFPSWVSAGERKLLQSTSLATSANLVVAKDGSGDFSSIQAAINAAAKRTSSGRFIIYVKKGLYRENIEVGINVNNITLVGDGMKKTIITGSRSVRGGYTTYNSATAGIQGLRFIARGITFKNTAGPKNGQAVALRSSSDLSVFYHCAFQGYQDTLMVHSQRQFYRECYIYGTIDFIFGNAAVVFQQCMIFARRPLQGQANVITAQGRGDPYQNTGISIHNSRILAASDLKPVVGSFKTYLGRPWQQYSRTVILKTYLDSLVDPSGWSPWGTSNFAQSTLYYGEYQNFGPSSSTRNRVKWSGYHVITSATVASRFTVGSFIAGQSWLPATGVPFTSGL</sequence>
<dbReference type="UniPathway" id="UPA00545">
    <property type="reaction ID" value="UER00823"/>
</dbReference>
<feature type="chain" id="PRO_5018814175" description="Pectinesterase" evidence="7">
    <location>
        <begin position="25"/>
        <end position="524"/>
    </location>
</feature>
<feature type="active site" evidence="6">
    <location>
        <position position="361"/>
    </location>
</feature>
<dbReference type="InterPro" id="IPR000070">
    <property type="entry name" value="Pectinesterase_cat"/>
</dbReference>
<dbReference type="Gene3D" id="1.20.140.40">
    <property type="entry name" value="Invertase/pectin methylesterase inhibitor family protein"/>
    <property type="match status" value="1"/>
</dbReference>
<protein>
    <recommendedName>
        <fullName evidence="7">Pectinesterase</fullName>
        <ecNumber evidence="7">3.1.1.11</ecNumber>
    </recommendedName>
</protein>
<dbReference type="GO" id="GO:0045490">
    <property type="term" value="P:pectin catabolic process"/>
    <property type="evidence" value="ECO:0007669"/>
    <property type="project" value="UniProtKB-UniRule"/>
</dbReference>
<dbReference type="Pfam" id="PF04043">
    <property type="entry name" value="PMEI"/>
    <property type="match status" value="1"/>
</dbReference>
<evidence type="ECO:0000259" key="8">
    <source>
        <dbReference type="SMART" id="SM00856"/>
    </source>
</evidence>
<keyword evidence="7" id="KW-0732">Signal</keyword>
<dbReference type="GO" id="GO:0030599">
    <property type="term" value="F:pectinesterase activity"/>
    <property type="evidence" value="ECO:0007669"/>
    <property type="project" value="UniProtKB-UniRule"/>
</dbReference>
<comment type="pathway">
    <text evidence="1 7">Glycan metabolism; pectin degradation; 2-dehydro-3-deoxy-D-gluconate from pectin: step 1/5.</text>
</comment>
<comment type="similarity">
    <text evidence="2">In the N-terminal section; belongs to the PMEI family.</text>
</comment>
<feature type="signal peptide" evidence="7">
    <location>
        <begin position="1"/>
        <end position="24"/>
    </location>
</feature>
<dbReference type="GO" id="GO:0004857">
    <property type="term" value="F:enzyme inhibitor activity"/>
    <property type="evidence" value="ECO:0007669"/>
    <property type="project" value="InterPro"/>
</dbReference>
<evidence type="ECO:0000256" key="7">
    <source>
        <dbReference type="RuleBase" id="RU000589"/>
    </source>
</evidence>
<evidence type="ECO:0000313" key="9">
    <source>
        <dbReference type="EMBL" id="RVW40119.1"/>
    </source>
</evidence>
<evidence type="ECO:0000256" key="3">
    <source>
        <dbReference type="ARBA" id="ARBA00007786"/>
    </source>
</evidence>
<dbReference type="SUPFAM" id="SSF51126">
    <property type="entry name" value="Pectin lyase-like"/>
    <property type="match status" value="1"/>
</dbReference>
<accession>A0A438DXC3</accession>
<gene>
    <name evidence="9" type="primary">PME59_1</name>
    <name evidence="9" type="ORF">CK203_086227</name>
</gene>
<keyword evidence="5 7" id="KW-0063">Aspartyl esterase</keyword>
<proteinExistence type="inferred from homology"/>
<comment type="catalytic activity">
    <reaction evidence="7">
        <text>[(1-&gt;4)-alpha-D-galacturonosyl methyl ester](n) + n H2O = [(1-&gt;4)-alpha-D-galacturonosyl](n) + n methanol + n H(+)</text>
        <dbReference type="Rhea" id="RHEA:22380"/>
        <dbReference type="Rhea" id="RHEA-COMP:14570"/>
        <dbReference type="Rhea" id="RHEA-COMP:14573"/>
        <dbReference type="ChEBI" id="CHEBI:15377"/>
        <dbReference type="ChEBI" id="CHEBI:15378"/>
        <dbReference type="ChEBI" id="CHEBI:17790"/>
        <dbReference type="ChEBI" id="CHEBI:140522"/>
        <dbReference type="ChEBI" id="CHEBI:140523"/>
        <dbReference type="EC" id="3.1.1.11"/>
    </reaction>
</comment>
<dbReference type="Pfam" id="PF01095">
    <property type="entry name" value="Pectinesterase"/>
    <property type="match status" value="1"/>
</dbReference>
<dbReference type="InterPro" id="IPR011050">
    <property type="entry name" value="Pectin_lyase_fold/virulence"/>
</dbReference>
<evidence type="ECO:0000256" key="5">
    <source>
        <dbReference type="ARBA" id="ARBA00023085"/>
    </source>
</evidence>
<dbReference type="GO" id="GO:0042545">
    <property type="term" value="P:cell wall modification"/>
    <property type="evidence" value="ECO:0007669"/>
    <property type="project" value="UniProtKB-UniRule"/>
</dbReference>
<dbReference type="AlphaFoldDB" id="A0A438DXC3"/>
<dbReference type="FunFam" id="2.160.20.10:FF:000001">
    <property type="entry name" value="Pectinesterase"/>
    <property type="match status" value="1"/>
</dbReference>
<dbReference type="PROSITE" id="PS00503">
    <property type="entry name" value="PECTINESTERASE_2"/>
    <property type="match status" value="1"/>
</dbReference>
<dbReference type="SMART" id="SM00856">
    <property type="entry name" value="PMEI"/>
    <property type="match status" value="1"/>
</dbReference>
<dbReference type="CDD" id="cd15798">
    <property type="entry name" value="PMEI-like_3"/>
    <property type="match status" value="1"/>
</dbReference>
<dbReference type="KEGG" id="vvi:100246795"/>
<dbReference type="InterPro" id="IPR006501">
    <property type="entry name" value="Pectinesterase_inhib_dom"/>
</dbReference>
<evidence type="ECO:0000256" key="4">
    <source>
        <dbReference type="ARBA" id="ARBA00022801"/>
    </source>
</evidence>
<reference evidence="9 10" key="1">
    <citation type="journal article" date="2018" name="PLoS Genet.">
        <title>Population sequencing reveals clonal diversity and ancestral inbreeding in the grapevine cultivar Chardonnay.</title>
        <authorList>
            <person name="Roach M.J."/>
            <person name="Johnson D.L."/>
            <person name="Bohlmann J."/>
            <person name="van Vuuren H.J."/>
            <person name="Jones S.J."/>
            <person name="Pretorius I.S."/>
            <person name="Schmidt S.A."/>
            <person name="Borneman A.R."/>
        </authorList>
    </citation>
    <scope>NUCLEOTIDE SEQUENCE [LARGE SCALE GENOMIC DNA]</scope>
    <source>
        <strain evidence="10">cv. Chardonnay</strain>
        <tissue evidence="9">Leaf</tissue>
    </source>
</reference>
<dbReference type="Gene3D" id="2.160.20.10">
    <property type="entry name" value="Single-stranded right-handed beta-helix, Pectin lyase-like"/>
    <property type="match status" value="1"/>
</dbReference>
<evidence type="ECO:0000313" key="10">
    <source>
        <dbReference type="Proteomes" id="UP000288805"/>
    </source>
</evidence>
<dbReference type="EMBL" id="QGNW01001464">
    <property type="protein sequence ID" value="RVW40119.1"/>
    <property type="molecule type" value="Genomic_DNA"/>
</dbReference>
<dbReference type="InterPro" id="IPR012334">
    <property type="entry name" value="Pectin_lyas_fold"/>
</dbReference>
<name>A0A438DXC3_VITVI</name>
<dbReference type="Gramene" id="Vitis16g00885.t01">
    <property type="protein sequence ID" value="Vitis16g00885.t01.CDS"/>
    <property type="gene ID" value="Vitis16g00885"/>
</dbReference>
<dbReference type="NCBIfam" id="TIGR01614">
    <property type="entry name" value="PME_inhib"/>
    <property type="match status" value="1"/>
</dbReference>
<dbReference type="OrthoDB" id="2019149at2759"/>
<comment type="similarity">
    <text evidence="3">In the C-terminal section; belongs to the pectinesterase family.</text>
</comment>
<evidence type="ECO:0000256" key="6">
    <source>
        <dbReference type="PROSITE-ProRule" id="PRU10040"/>
    </source>
</evidence>
<dbReference type="SMR" id="A0A438DXC3"/>
<evidence type="ECO:0000256" key="1">
    <source>
        <dbReference type="ARBA" id="ARBA00005184"/>
    </source>
</evidence>
<dbReference type="InterPro" id="IPR033131">
    <property type="entry name" value="Pectinesterase_Asp_AS"/>
</dbReference>
<dbReference type="InterPro" id="IPR035513">
    <property type="entry name" value="Invertase/methylesterase_inhib"/>
</dbReference>
<dbReference type="EC" id="3.1.1.11" evidence="7"/>
<evidence type="ECO:0000256" key="2">
    <source>
        <dbReference type="ARBA" id="ARBA00006027"/>
    </source>
</evidence>
<feature type="domain" description="Pectinesterase inhibitor" evidence="8">
    <location>
        <begin position="26"/>
        <end position="175"/>
    </location>
</feature>
<dbReference type="Proteomes" id="UP000288805">
    <property type="component" value="Unassembled WGS sequence"/>
</dbReference>
<dbReference type="SUPFAM" id="SSF101148">
    <property type="entry name" value="Plant invertase/pectin methylesterase inhibitor"/>
    <property type="match status" value="1"/>
</dbReference>
<organism evidence="9 10">
    <name type="scientific">Vitis vinifera</name>
    <name type="common">Grape</name>
    <dbReference type="NCBI Taxonomy" id="29760"/>
    <lineage>
        <taxon>Eukaryota</taxon>
        <taxon>Viridiplantae</taxon>
        <taxon>Streptophyta</taxon>
        <taxon>Embryophyta</taxon>
        <taxon>Tracheophyta</taxon>
        <taxon>Spermatophyta</taxon>
        <taxon>Magnoliopsida</taxon>
        <taxon>eudicotyledons</taxon>
        <taxon>Gunneridae</taxon>
        <taxon>Pentapetalae</taxon>
        <taxon>rosids</taxon>
        <taxon>Vitales</taxon>
        <taxon>Vitaceae</taxon>
        <taxon>Viteae</taxon>
        <taxon>Vitis</taxon>
    </lineage>
</organism>
<dbReference type="PANTHER" id="PTHR31707">
    <property type="entry name" value="PECTINESTERASE"/>
    <property type="match status" value="1"/>
</dbReference>
<comment type="caution">
    <text evidence="9">The sequence shown here is derived from an EMBL/GenBank/DDBJ whole genome shotgun (WGS) entry which is preliminary data.</text>
</comment>